<comment type="similarity">
    <text evidence="9">Belongs to the binding-protein-dependent transport system permease family. LivHM subfamily.</text>
</comment>
<dbReference type="GO" id="GO:0015190">
    <property type="term" value="F:L-leucine transmembrane transporter activity"/>
    <property type="evidence" value="ECO:0007669"/>
    <property type="project" value="TreeGrafter"/>
</dbReference>
<accession>A0A7G9G119</accession>
<dbReference type="GO" id="GO:1903806">
    <property type="term" value="P:L-isoleucine import across plasma membrane"/>
    <property type="evidence" value="ECO:0007669"/>
    <property type="project" value="TreeGrafter"/>
</dbReference>
<proteinExistence type="inferred from homology"/>
<feature type="transmembrane region" description="Helical" evidence="10">
    <location>
        <begin position="60"/>
        <end position="83"/>
    </location>
</feature>
<evidence type="ECO:0000256" key="10">
    <source>
        <dbReference type="SAM" id="Phobius"/>
    </source>
</evidence>
<gene>
    <name evidence="11" type="ORF">H9Q78_08425</name>
</gene>
<feature type="transmembrane region" description="Helical" evidence="10">
    <location>
        <begin position="138"/>
        <end position="160"/>
    </location>
</feature>
<keyword evidence="4" id="KW-0997">Cell inner membrane</keyword>
<dbReference type="Proteomes" id="UP000515823">
    <property type="component" value="Chromosome"/>
</dbReference>
<dbReference type="EMBL" id="CP060634">
    <property type="protein sequence ID" value="QNM04501.1"/>
    <property type="molecule type" value="Genomic_DNA"/>
</dbReference>
<dbReference type="GO" id="GO:0015188">
    <property type="term" value="F:L-isoleucine transmembrane transporter activity"/>
    <property type="evidence" value="ECO:0007669"/>
    <property type="project" value="TreeGrafter"/>
</dbReference>
<keyword evidence="2" id="KW-0813">Transport</keyword>
<evidence type="ECO:0000256" key="4">
    <source>
        <dbReference type="ARBA" id="ARBA00022519"/>
    </source>
</evidence>
<dbReference type="GO" id="GO:0042941">
    <property type="term" value="P:D-alanine transmembrane transport"/>
    <property type="evidence" value="ECO:0007669"/>
    <property type="project" value="TreeGrafter"/>
</dbReference>
<dbReference type="Pfam" id="PF02653">
    <property type="entry name" value="BPD_transp_2"/>
    <property type="match status" value="1"/>
</dbReference>
<dbReference type="InterPro" id="IPR001851">
    <property type="entry name" value="ABC_transp_permease"/>
</dbReference>
<evidence type="ECO:0000256" key="7">
    <source>
        <dbReference type="ARBA" id="ARBA00022989"/>
    </source>
</evidence>
<feature type="transmembrane region" description="Helical" evidence="10">
    <location>
        <begin position="95"/>
        <end position="118"/>
    </location>
</feature>
<feature type="transmembrane region" description="Helical" evidence="10">
    <location>
        <begin position="227"/>
        <end position="252"/>
    </location>
</feature>
<keyword evidence="5 10" id="KW-0812">Transmembrane</keyword>
<dbReference type="AlphaFoldDB" id="A0A7G9G119"/>
<dbReference type="GO" id="GO:0015808">
    <property type="term" value="P:L-alanine transport"/>
    <property type="evidence" value="ECO:0007669"/>
    <property type="project" value="TreeGrafter"/>
</dbReference>
<evidence type="ECO:0000256" key="6">
    <source>
        <dbReference type="ARBA" id="ARBA00022970"/>
    </source>
</evidence>
<dbReference type="InterPro" id="IPR052157">
    <property type="entry name" value="BCAA_transport_permease"/>
</dbReference>
<evidence type="ECO:0000256" key="1">
    <source>
        <dbReference type="ARBA" id="ARBA00004651"/>
    </source>
</evidence>
<evidence type="ECO:0000313" key="12">
    <source>
        <dbReference type="Proteomes" id="UP000515823"/>
    </source>
</evidence>
<dbReference type="PANTHER" id="PTHR11795:SF371">
    <property type="entry name" value="HIGH-AFFINITY BRANCHED-CHAIN AMINO ACID TRANSPORT SYSTEM PERMEASE PROTEIN LIVH"/>
    <property type="match status" value="1"/>
</dbReference>
<dbReference type="GO" id="GO:0005304">
    <property type="term" value="F:L-valine transmembrane transporter activity"/>
    <property type="evidence" value="ECO:0007669"/>
    <property type="project" value="TreeGrafter"/>
</dbReference>
<comment type="subcellular location">
    <subcellularLocation>
        <location evidence="1">Cell membrane</location>
        <topology evidence="1">Multi-pass membrane protein</topology>
    </subcellularLocation>
</comment>
<dbReference type="GO" id="GO:0005886">
    <property type="term" value="C:plasma membrane"/>
    <property type="evidence" value="ECO:0007669"/>
    <property type="project" value="UniProtKB-SubCell"/>
</dbReference>
<name>A0A7G9G119_9FIRM</name>
<protein>
    <submittedName>
        <fullName evidence="11">Branched-chain amino acid ABC transporter permease</fullName>
    </submittedName>
</protein>
<reference evidence="11 12" key="1">
    <citation type="submission" date="2020-08" db="EMBL/GenBank/DDBJ databases">
        <authorList>
            <person name="Liu C."/>
            <person name="Sun Q."/>
        </authorList>
    </citation>
    <scope>NUCLEOTIDE SEQUENCE [LARGE SCALE GENOMIC DNA]</scope>
    <source>
        <strain evidence="11 12">NSJ-38</strain>
    </source>
</reference>
<evidence type="ECO:0000256" key="8">
    <source>
        <dbReference type="ARBA" id="ARBA00023136"/>
    </source>
</evidence>
<dbReference type="CDD" id="cd06582">
    <property type="entry name" value="TM_PBP1_LivH_like"/>
    <property type="match status" value="1"/>
</dbReference>
<organism evidence="11 12">
    <name type="scientific">Qiania dongpingensis</name>
    <dbReference type="NCBI Taxonomy" id="2763669"/>
    <lineage>
        <taxon>Bacteria</taxon>
        <taxon>Bacillati</taxon>
        <taxon>Bacillota</taxon>
        <taxon>Clostridia</taxon>
        <taxon>Lachnospirales</taxon>
        <taxon>Lachnospiraceae</taxon>
        <taxon>Qiania</taxon>
    </lineage>
</organism>
<dbReference type="KEGG" id="qdo:H9Q78_08425"/>
<keyword evidence="12" id="KW-1185">Reference proteome</keyword>
<dbReference type="RefSeq" id="WP_147597066.1">
    <property type="nucleotide sequence ID" value="NZ_CP060634.1"/>
</dbReference>
<dbReference type="GO" id="GO:0015192">
    <property type="term" value="F:L-phenylalanine transmembrane transporter activity"/>
    <property type="evidence" value="ECO:0007669"/>
    <property type="project" value="TreeGrafter"/>
</dbReference>
<feature type="transmembrane region" description="Helical" evidence="10">
    <location>
        <begin position="21"/>
        <end position="54"/>
    </location>
</feature>
<evidence type="ECO:0000256" key="9">
    <source>
        <dbReference type="ARBA" id="ARBA00037998"/>
    </source>
</evidence>
<evidence type="ECO:0000256" key="5">
    <source>
        <dbReference type="ARBA" id="ARBA00022692"/>
    </source>
</evidence>
<sequence>MQYFISQIVNGLCQGSIYALMAIGYSVIVGVVGFVTFTHGEVIIMGAFAAYYAFEFVGSMNLPLGILAAFVASWLVGIFVYKVCYERFFKAPRHIALICTIAVSILLKNLMQIVFGAARKPMINVIDNKIYTMGPVQISRLQIVIILTVVVLSLLLLFIFKKTRWGVSLRAISQDKSAAALIGINVKRDAMVGNCIGSGLAGVAGLLIAMSYAILYPSMGSTFGMKAFTASVLGGLTSVPLAAVGGMCIGLVENIGITVTSATYRDIFAFVFLIIILLIRPQGFASKKGGRP</sequence>
<evidence type="ECO:0000256" key="3">
    <source>
        <dbReference type="ARBA" id="ARBA00022475"/>
    </source>
</evidence>
<feature type="transmembrane region" description="Helical" evidence="10">
    <location>
        <begin position="264"/>
        <end position="283"/>
    </location>
</feature>
<keyword evidence="6" id="KW-0029">Amino-acid transport</keyword>
<feature type="transmembrane region" description="Helical" evidence="10">
    <location>
        <begin position="195"/>
        <end position="215"/>
    </location>
</feature>
<keyword evidence="8 10" id="KW-0472">Membrane</keyword>
<evidence type="ECO:0000256" key="2">
    <source>
        <dbReference type="ARBA" id="ARBA00022448"/>
    </source>
</evidence>
<keyword evidence="3" id="KW-1003">Cell membrane</keyword>
<dbReference type="PANTHER" id="PTHR11795">
    <property type="entry name" value="BRANCHED-CHAIN AMINO ACID TRANSPORT SYSTEM PERMEASE PROTEIN LIVH"/>
    <property type="match status" value="1"/>
</dbReference>
<evidence type="ECO:0000313" key="11">
    <source>
        <dbReference type="EMBL" id="QNM04501.1"/>
    </source>
</evidence>
<keyword evidence="7 10" id="KW-1133">Transmembrane helix</keyword>